<keyword evidence="10 14" id="KW-0408">Iron</keyword>
<reference evidence="18" key="1">
    <citation type="submission" date="2017-02" db="EMBL/GenBank/DDBJ databases">
        <title>Comparative genomics and description of representatives of a novel lineage of planctomycetes thriving in anoxic sediments.</title>
        <authorList>
            <person name="Spring S."/>
            <person name="Bunk B."/>
            <person name="Sproer C."/>
        </authorList>
    </citation>
    <scope>NUCLEOTIDE SEQUENCE [LARGE SCALE GENOMIC DNA]</scope>
    <source>
        <strain evidence="18">SM-Chi-D1</strain>
    </source>
</reference>
<dbReference type="InterPro" id="IPR002880">
    <property type="entry name" value="Pyrv_Fd/Flavodoxin_OxRdtase_N"/>
</dbReference>
<dbReference type="CDD" id="cd02008">
    <property type="entry name" value="TPP_IOR_alpha"/>
    <property type="match status" value="1"/>
</dbReference>
<evidence type="ECO:0000313" key="18">
    <source>
        <dbReference type="Proteomes" id="UP000188181"/>
    </source>
</evidence>
<evidence type="ECO:0000256" key="8">
    <source>
        <dbReference type="ARBA" id="ARBA00022982"/>
    </source>
</evidence>
<evidence type="ECO:0000256" key="9">
    <source>
        <dbReference type="ARBA" id="ARBA00023002"/>
    </source>
</evidence>
<keyword evidence="7 14" id="KW-0479">Metal-binding</keyword>
<evidence type="ECO:0000256" key="5">
    <source>
        <dbReference type="ARBA" id="ARBA00022448"/>
    </source>
</evidence>
<dbReference type="FunFam" id="3.40.50.970:FF:000039">
    <property type="entry name" value="Indolepyruvate oxidoreductase subunit IorA"/>
    <property type="match status" value="1"/>
</dbReference>
<feature type="binding site" evidence="15">
    <location>
        <position position="563"/>
    </location>
    <ligand>
        <name>[4Fe-4S] cluster</name>
        <dbReference type="ChEBI" id="CHEBI:49883"/>
        <label>2</label>
    </ligand>
</feature>
<keyword evidence="8 14" id="KW-0249">Electron transport</keyword>
<evidence type="ECO:0000256" key="13">
    <source>
        <dbReference type="ARBA" id="ARBA00048332"/>
    </source>
</evidence>
<feature type="binding site" evidence="15">
    <location>
        <position position="535"/>
    </location>
    <ligand>
        <name>[4Fe-4S] cluster</name>
        <dbReference type="ChEBI" id="CHEBI:49883"/>
        <label>1</label>
    </ligand>
</feature>
<dbReference type="EMBL" id="CP019646">
    <property type="protein sequence ID" value="AQQ71903.1"/>
    <property type="molecule type" value="Genomic_DNA"/>
</dbReference>
<dbReference type="InterPro" id="IPR045025">
    <property type="entry name" value="HACL1-like"/>
</dbReference>
<feature type="binding site" evidence="15">
    <location>
        <position position="543"/>
    </location>
    <ligand>
        <name>[4Fe-4S] cluster</name>
        <dbReference type="ChEBI" id="CHEBI:49883"/>
        <label>2</label>
    </ligand>
</feature>
<evidence type="ECO:0000256" key="1">
    <source>
        <dbReference type="ARBA" id="ARBA00002995"/>
    </source>
</evidence>
<dbReference type="RefSeq" id="WP_146684112.1">
    <property type="nucleotide sequence ID" value="NZ_CP019646.1"/>
</dbReference>
<dbReference type="PANTHER" id="PTHR43710:SF5">
    <property type="entry name" value="INDOLEPYRUVATE FERREDOXIN OXIDOREDUCTASE ALPHA SUBUNIT"/>
    <property type="match status" value="1"/>
</dbReference>
<sequence>MIKLLSGNEAFARGAWEAGVTVASAYPGTPSTEILEAVVNYKQDIYCEWAPNEKVAFEVGAAAAMAGARSIVTMKHVGLNVAADPLMTLAYLGVKGGFVAIVADDPGMHSSQNEQDTRNYAKFAKIPIFEPSSSQEAKDVIVYAMDISEKYETPVIVRSTTRVSHSRSLVECRDRREPNEVGFEKDPPRWVPVPLWARPMRVKVEERLQKLRQAASASEWNRIEMRDTKLGIIAAGITYQYVREVWPEASVLKLTFSYPFPDELIREFAAKVDNILVVEELDDLLEQHILAMGIDCLGRDFVPGIGELSPTRLAAVRAAYEEGKPAQNKFEPDTDLPGRPPVLCAGCPHRGVFYALAREKAVVTGDIGCYSLGTFKPLNALDIILCMGGGISMAHGIDKAKNPKPVVGIVGDSTFFHSGITGLLNIGYNKGNSTLIVADNRTTAMTGHQDHPGTGKTLMGEPTTEASIAEFGKACGIKRIRELNPYDLPEAMKIVKEEIAADEPSLIISKGPCVLKEKLAIGGIHEVIEENCKECGMCLKLGCPAIEGGSGKPKVNPLLCVGCNMCGQVCKFNAIVSKEDS</sequence>
<feature type="binding site" evidence="15">
    <location>
        <position position="570"/>
    </location>
    <ligand>
        <name>[4Fe-4S] cluster</name>
        <dbReference type="ChEBI" id="CHEBI:49883"/>
        <label>1</label>
    </ligand>
</feature>
<feature type="binding site" evidence="15">
    <location>
        <position position="566"/>
    </location>
    <ligand>
        <name>[4Fe-4S] cluster</name>
        <dbReference type="ChEBI" id="CHEBI:49883"/>
        <label>2</label>
    </ligand>
</feature>
<feature type="domain" description="4Fe-4S ferredoxin-type" evidence="16">
    <location>
        <begin position="551"/>
        <end position="580"/>
    </location>
</feature>
<dbReference type="NCBIfam" id="TIGR03336">
    <property type="entry name" value="IOR_alpha"/>
    <property type="match status" value="1"/>
</dbReference>
<dbReference type="CDD" id="cd07034">
    <property type="entry name" value="TPP_PYR_PFOR_IOR-alpha_like"/>
    <property type="match status" value="1"/>
</dbReference>
<dbReference type="SUPFAM" id="SSF54862">
    <property type="entry name" value="4Fe-4S ferredoxins"/>
    <property type="match status" value="1"/>
</dbReference>
<dbReference type="InterPro" id="IPR017721">
    <property type="entry name" value="IorA"/>
</dbReference>
<evidence type="ECO:0000256" key="4">
    <source>
        <dbReference type="ARBA" id="ARBA00017710"/>
    </source>
</evidence>
<evidence type="ECO:0000256" key="3">
    <source>
        <dbReference type="ARBA" id="ARBA00012812"/>
    </source>
</evidence>
<dbReference type="InterPro" id="IPR017896">
    <property type="entry name" value="4Fe4S_Fe-S-bd"/>
</dbReference>
<evidence type="ECO:0000256" key="12">
    <source>
        <dbReference type="ARBA" id="ARBA00030514"/>
    </source>
</evidence>
<dbReference type="InterPro" id="IPR011766">
    <property type="entry name" value="TPP_enzyme_TPP-bd"/>
</dbReference>
<feature type="binding site" evidence="15">
    <location>
        <position position="560"/>
    </location>
    <ligand>
        <name>[4Fe-4S] cluster</name>
        <dbReference type="ChEBI" id="CHEBI:49883"/>
        <label>2</label>
    </ligand>
</feature>
<dbReference type="Pfam" id="PF00037">
    <property type="entry name" value="Fer4"/>
    <property type="match status" value="1"/>
</dbReference>
<keyword evidence="11 14" id="KW-0411">Iron-sulfur</keyword>
<dbReference type="GO" id="GO:0044281">
    <property type="term" value="P:small molecule metabolic process"/>
    <property type="evidence" value="ECO:0007669"/>
    <property type="project" value="UniProtKB-ARBA"/>
</dbReference>
<dbReference type="Gene3D" id="3.40.50.970">
    <property type="match status" value="2"/>
</dbReference>
<evidence type="ECO:0000256" key="7">
    <source>
        <dbReference type="ARBA" id="ARBA00022723"/>
    </source>
</evidence>
<feature type="binding site" evidence="15">
    <location>
        <position position="532"/>
    </location>
    <ligand>
        <name>[4Fe-4S] cluster</name>
        <dbReference type="ChEBI" id="CHEBI:49883"/>
        <label>1</label>
    </ligand>
</feature>
<comment type="cofactor">
    <cofactor evidence="14 15">
        <name>[4Fe-4S] cluster</name>
        <dbReference type="ChEBI" id="CHEBI:49883"/>
    </cofactor>
    <text evidence="14 15">Binds 2 [4Fe-4S] clusters. In this family the first cluster has a non-standard and varying [4Fe-4S] binding motif CX(2)CX(2)CX(4-5)CP.</text>
</comment>
<dbReference type="InterPro" id="IPR029061">
    <property type="entry name" value="THDP-binding"/>
</dbReference>
<dbReference type="Proteomes" id="UP000188181">
    <property type="component" value="Chromosome"/>
</dbReference>
<feature type="domain" description="4Fe-4S ferredoxin-type" evidence="16">
    <location>
        <begin position="523"/>
        <end position="544"/>
    </location>
</feature>
<dbReference type="Gene3D" id="3.40.50.920">
    <property type="match status" value="1"/>
</dbReference>
<dbReference type="Pfam" id="PF01855">
    <property type="entry name" value="POR_N"/>
    <property type="match status" value="1"/>
</dbReference>
<name>A0A1R7T5W7_9BACT</name>
<evidence type="ECO:0000256" key="2">
    <source>
        <dbReference type="ARBA" id="ARBA00011238"/>
    </source>
</evidence>
<dbReference type="GO" id="GO:0043805">
    <property type="term" value="F:indolepyruvate ferredoxin oxidoreductase activity"/>
    <property type="evidence" value="ECO:0007669"/>
    <property type="project" value="UniProtKB-UniRule"/>
</dbReference>
<proteinExistence type="predicted"/>
<evidence type="ECO:0000259" key="16">
    <source>
        <dbReference type="PROSITE" id="PS51379"/>
    </source>
</evidence>
<dbReference type="Pfam" id="PF02775">
    <property type="entry name" value="TPP_enzyme_C"/>
    <property type="match status" value="1"/>
</dbReference>
<dbReference type="SUPFAM" id="SSF52922">
    <property type="entry name" value="TK C-terminal domain-like"/>
    <property type="match status" value="1"/>
</dbReference>
<dbReference type="SUPFAM" id="SSF52518">
    <property type="entry name" value="Thiamin diphosphate-binding fold (THDP-binding)"/>
    <property type="match status" value="2"/>
</dbReference>
<organism evidence="17 18">
    <name type="scientific">Limihaloglobus sulfuriphilus</name>
    <dbReference type="NCBI Taxonomy" id="1851148"/>
    <lineage>
        <taxon>Bacteria</taxon>
        <taxon>Pseudomonadati</taxon>
        <taxon>Planctomycetota</taxon>
        <taxon>Phycisphaerae</taxon>
        <taxon>Sedimentisphaerales</taxon>
        <taxon>Sedimentisphaeraceae</taxon>
        <taxon>Limihaloglobus</taxon>
    </lineage>
</organism>
<keyword evidence="5 14" id="KW-0813">Transport</keyword>
<keyword evidence="9 14" id="KW-0560">Oxidoreductase</keyword>
<evidence type="ECO:0000256" key="10">
    <source>
        <dbReference type="ARBA" id="ARBA00023004"/>
    </source>
</evidence>
<dbReference type="EC" id="1.2.7.8" evidence="3 14"/>
<comment type="catalytic activity">
    <reaction evidence="13 14">
        <text>indole-3-pyruvate + 2 oxidized [2Fe-2S]-[ferredoxin] + CoA = (indol-3-yl)acetyl-CoA + 2 reduced [2Fe-2S]-[ferredoxin] + CO2 + H(+)</text>
        <dbReference type="Rhea" id="RHEA:12645"/>
        <dbReference type="Rhea" id="RHEA-COMP:10000"/>
        <dbReference type="Rhea" id="RHEA-COMP:10001"/>
        <dbReference type="ChEBI" id="CHEBI:15378"/>
        <dbReference type="ChEBI" id="CHEBI:16526"/>
        <dbReference type="ChEBI" id="CHEBI:17640"/>
        <dbReference type="ChEBI" id="CHEBI:33737"/>
        <dbReference type="ChEBI" id="CHEBI:33738"/>
        <dbReference type="ChEBI" id="CHEBI:57271"/>
        <dbReference type="ChEBI" id="CHEBI:57287"/>
        <dbReference type="EC" id="1.2.7.8"/>
    </reaction>
</comment>
<dbReference type="GO" id="GO:0046872">
    <property type="term" value="F:metal ion binding"/>
    <property type="evidence" value="ECO:0007669"/>
    <property type="project" value="UniProtKB-UniRule"/>
</dbReference>
<dbReference type="KEGG" id="pbas:SMSP2_02282"/>
<evidence type="ECO:0000256" key="11">
    <source>
        <dbReference type="ARBA" id="ARBA00023014"/>
    </source>
</evidence>
<feature type="binding site" evidence="15">
    <location>
        <position position="538"/>
    </location>
    <ligand>
        <name>[4Fe-4S] cluster</name>
        <dbReference type="ChEBI" id="CHEBI:49883"/>
        <label>1</label>
    </ligand>
</feature>
<evidence type="ECO:0000256" key="15">
    <source>
        <dbReference type="PIRSR" id="PIRSR006439-50"/>
    </source>
</evidence>
<accession>A0A1R7T5W7</accession>
<evidence type="ECO:0000313" key="17">
    <source>
        <dbReference type="EMBL" id="AQQ71903.1"/>
    </source>
</evidence>
<evidence type="ECO:0000256" key="14">
    <source>
        <dbReference type="PIRNR" id="PIRNR006439"/>
    </source>
</evidence>
<dbReference type="OrthoDB" id="9804603at2"/>
<dbReference type="Gene3D" id="3.30.70.20">
    <property type="match status" value="1"/>
</dbReference>
<dbReference type="GO" id="GO:0030976">
    <property type="term" value="F:thiamine pyrophosphate binding"/>
    <property type="evidence" value="ECO:0007669"/>
    <property type="project" value="InterPro"/>
</dbReference>
<comment type="function">
    <text evidence="1 14">Catalyzes the ferredoxin-dependent oxidative decarboxylation of arylpyruvates.</text>
</comment>
<keyword evidence="17" id="KW-0670">Pyruvate</keyword>
<gene>
    <name evidence="17" type="ORF">SMSP2_02282</name>
</gene>
<evidence type="ECO:0000256" key="6">
    <source>
        <dbReference type="ARBA" id="ARBA00022485"/>
    </source>
</evidence>
<dbReference type="InterPro" id="IPR009014">
    <property type="entry name" value="Transketo_C/PFOR_II"/>
</dbReference>
<dbReference type="PANTHER" id="PTHR43710">
    <property type="entry name" value="2-HYDROXYACYL-COA LYASE"/>
    <property type="match status" value="1"/>
</dbReference>
<dbReference type="AlphaFoldDB" id="A0A1R7T5W7"/>
<dbReference type="PIRSF" id="PIRSF006439">
    <property type="entry name" value="Indolepyruvate_ferr_oxidored"/>
    <property type="match status" value="1"/>
</dbReference>
<keyword evidence="6 14" id="KW-0004">4Fe-4S</keyword>
<comment type="subunit">
    <text evidence="2">Heterodimer of the IorA and IorB subunits.</text>
</comment>
<keyword evidence="18" id="KW-1185">Reference proteome</keyword>
<protein>
    <recommendedName>
        <fullName evidence="4 14">Indolepyruvate oxidoreductase subunit IorA</fullName>
        <shortName evidence="14">IOR</shortName>
        <ecNumber evidence="3 14">1.2.7.8</ecNumber>
    </recommendedName>
    <alternativeName>
        <fullName evidence="12 14">Indolepyruvate ferredoxin oxidoreductase subunit alpha</fullName>
    </alternativeName>
</protein>
<dbReference type="GO" id="GO:0051539">
    <property type="term" value="F:4 iron, 4 sulfur cluster binding"/>
    <property type="evidence" value="ECO:0007669"/>
    <property type="project" value="UniProtKB-UniRule"/>
</dbReference>
<dbReference type="PROSITE" id="PS51379">
    <property type="entry name" value="4FE4S_FER_2"/>
    <property type="match status" value="2"/>
</dbReference>
<dbReference type="STRING" id="1851148.SMSP2_02282"/>